<comment type="caution">
    <text evidence="3">The sequence shown here is derived from an EMBL/GenBank/DDBJ whole genome shotgun (WGS) entry which is preliminary data.</text>
</comment>
<sequence>MKKTILPILLSILVLLSACTPTDKDNQTKEETDVKTETNMETESEKESVEETEAVGKFGTTTIWSEQLKLDWNVSSYIPDEFDPNNVKVMYMLHGAFGNHTNFNERTKTVEYLNQYNKKHDQKLIAVFVDGFNSFYIDKNINMESAIVKDLIPTFEKINEIKIDRNNRFVSGISMGGYGTLNFMFKHSDLFSKGYAISPVVAEELDTSVGIGTWNIFYKDGKFDKEAYKNYHPLTNLENNKDKLKDIEVYLYAGKQDQVVLLEDVNSFLEKAKDKVKIKEKIIDGEHSWDFWDQEIKAILENDI</sequence>
<evidence type="ECO:0000313" key="4">
    <source>
        <dbReference type="Proteomes" id="UP000004191"/>
    </source>
</evidence>
<evidence type="ECO:0000256" key="1">
    <source>
        <dbReference type="SAM" id="MobiDB-lite"/>
    </source>
</evidence>
<feature type="compositionally biased region" description="Basic and acidic residues" evidence="1">
    <location>
        <begin position="23"/>
        <end position="49"/>
    </location>
</feature>
<evidence type="ECO:0008006" key="5">
    <source>
        <dbReference type="Google" id="ProtNLM"/>
    </source>
</evidence>
<feature type="region of interest" description="Disordered" evidence="1">
    <location>
        <begin position="23"/>
        <end position="52"/>
    </location>
</feature>
<proteinExistence type="predicted"/>
<dbReference type="Pfam" id="PF00756">
    <property type="entry name" value="Esterase"/>
    <property type="match status" value="1"/>
</dbReference>
<feature type="signal peptide" evidence="2">
    <location>
        <begin position="1"/>
        <end position="18"/>
    </location>
</feature>
<dbReference type="GeneID" id="96999803"/>
<dbReference type="PROSITE" id="PS51257">
    <property type="entry name" value="PROKAR_LIPOPROTEIN"/>
    <property type="match status" value="1"/>
</dbReference>
<dbReference type="eggNOG" id="COG0627">
    <property type="taxonomic scope" value="Bacteria"/>
</dbReference>
<dbReference type="RefSeq" id="WP_005397552.1">
    <property type="nucleotide sequence ID" value="NZ_JH601088.1"/>
</dbReference>
<keyword evidence="4" id="KW-1185">Reference proteome</keyword>
<keyword evidence="2" id="KW-0732">Signal</keyword>
<accession>H3NM84</accession>
<organism evidence="3 4">
    <name type="scientific">Helcococcus kunzii ATCC 51366</name>
    <dbReference type="NCBI Taxonomy" id="883114"/>
    <lineage>
        <taxon>Bacteria</taxon>
        <taxon>Bacillati</taxon>
        <taxon>Bacillota</taxon>
        <taxon>Tissierellia</taxon>
        <taxon>Tissierellales</taxon>
        <taxon>Peptoniphilaceae</taxon>
        <taxon>Helcococcus</taxon>
    </lineage>
</organism>
<dbReference type="EMBL" id="AGEI01000012">
    <property type="protein sequence ID" value="EHR35493.1"/>
    <property type="molecule type" value="Genomic_DNA"/>
</dbReference>
<dbReference type="InterPro" id="IPR050583">
    <property type="entry name" value="Mycobacterial_A85_antigen"/>
</dbReference>
<dbReference type="HOGENOM" id="CLU_037618_1_0_9"/>
<dbReference type="Proteomes" id="UP000004191">
    <property type="component" value="Unassembled WGS sequence"/>
</dbReference>
<dbReference type="InterPro" id="IPR000801">
    <property type="entry name" value="Esterase-like"/>
</dbReference>
<name>H3NM84_9FIRM</name>
<evidence type="ECO:0000313" key="3">
    <source>
        <dbReference type="EMBL" id="EHR35493.1"/>
    </source>
</evidence>
<dbReference type="PANTHER" id="PTHR48098">
    <property type="entry name" value="ENTEROCHELIN ESTERASE-RELATED"/>
    <property type="match status" value="1"/>
</dbReference>
<dbReference type="Gene3D" id="3.40.50.1820">
    <property type="entry name" value="alpha/beta hydrolase"/>
    <property type="match status" value="1"/>
</dbReference>
<dbReference type="InterPro" id="IPR029058">
    <property type="entry name" value="AB_hydrolase_fold"/>
</dbReference>
<protein>
    <recommendedName>
        <fullName evidence="5">Esterase</fullName>
    </recommendedName>
</protein>
<reference evidence="3 4" key="1">
    <citation type="submission" date="2012-01" db="EMBL/GenBank/DDBJ databases">
        <title>The Genome Sequence of Helcococcus kunzii ATCC 51366.</title>
        <authorList>
            <consortium name="The Broad Institute Genome Sequencing Platform"/>
            <person name="Earl A."/>
            <person name="Ward D."/>
            <person name="Feldgarden M."/>
            <person name="Gevers D."/>
            <person name="Huys G."/>
            <person name="Young S.K."/>
            <person name="Zeng Q."/>
            <person name="Gargeya S."/>
            <person name="Fitzgerald M."/>
            <person name="Haas B."/>
            <person name="Abouelleil A."/>
            <person name="Alvarado L."/>
            <person name="Arachchi H.M."/>
            <person name="Berlin A."/>
            <person name="Chapman S.B."/>
            <person name="Gearin G."/>
            <person name="Goldberg J."/>
            <person name="Griggs A."/>
            <person name="Gujja S."/>
            <person name="Hansen M."/>
            <person name="Heiman D."/>
            <person name="Howarth C."/>
            <person name="Larimer J."/>
            <person name="Lui A."/>
            <person name="MacDonald P.J.P."/>
            <person name="McCowen C."/>
            <person name="Montmayeur A."/>
            <person name="Murphy C."/>
            <person name="Neiman D."/>
            <person name="Pearson M."/>
            <person name="Priest M."/>
            <person name="Roberts A."/>
            <person name="Saif S."/>
            <person name="Shea T."/>
            <person name="Sisk P."/>
            <person name="Stolte C."/>
            <person name="Sykes S."/>
            <person name="Wortman J."/>
            <person name="Nusbaum C."/>
            <person name="Birren B."/>
        </authorList>
    </citation>
    <scope>NUCLEOTIDE SEQUENCE [LARGE SCALE GENOMIC DNA]</scope>
    <source>
        <strain evidence="3 4">ATCC 51366</strain>
    </source>
</reference>
<feature type="chain" id="PRO_5039263906" description="Esterase" evidence="2">
    <location>
        <begin position="19"/>
        <end position="304"/>
    </location>
</feature>
<gene>
    <name evidence="3" type="ORF">HMPREF9709_00445</name>
</gene>
<dbReference type="GO" id="GO:0016747">
    <property type="term" value="F:acyltransferase activity, transferring groups other than amino-acyl groups"/>
    <property type="evidence" value="ECO:0007669"/>
    <property type="project" value="TreeGrafter"/>
</dbReference>
<dbReference type="AlphaFoldDB" id="H3NM84"/>
<evidence type="ECO:0000256" key="2">
    <source>
        <dbReference type="SAM" id="SignalP"/>
    </source>
</evidence>
<dbReference type="PANTHER" id="PTHR48098:SF1">
    <property type="entry name" value="DIACYLGLYCEROL ACYLTRANSFERASE_MYCOLYLTRANSFERASE AG85A"/>
    <property type="match status" value="1"/>
</dbReference>
<dbReference type="SUPFAM" id="SSF53474">
    <property type="entry name" value="alpha/beta-Hydrolases"/>
    <property type="match status" value="1"/>
</dbReference>
<dbReference type="STRING" id="883114.HMPREF9709_00445"/>